<evidence type="ECO:0000313" key="2">
    <source>
        <dbReference type="EMBL" id="PFZ28025.1"/>
    </source>
</evidence>
<accession>A0A2B5ITR3</accession>
<sequence length="150" mass="17879">MFWWREFMSDIQSKLLMGTKYIEKIQRSNRIMFNGLKPSQLPSDSGVYIIKDKIDDTVLYVGRTLNLQRRIYTNHLQGNLSTARLKKYLIEDPSRNEVIDLKSAKEFLKKRCYVQFIIVQDNHKIRGKLECLFTFAFDAYYVEPERGKRN</sequence>
<organism evidence="2 3">
    <name type="scientific">Bacillus wiedmannii</name>
    <dbReference type="NCBI Taxonomy" id="1890302"/>
    <lineage>
        <taxon>Bacteria</taxon>
        <taxon>Bacillati</taxon>
        <taxon>Bacillota</taxon>
        <taxon>Bacilli</taxon>
        <taxon>Bacillales</taxon>
        <taxon>Bacillaceae</taxon>
        <taxon>Bacillus</taxon>
        <taxon>Bacillus cereus group</taxon>
    </lineage>
</organism>
<proteinExistence type="predicted"/>
<gene>
    <name evidence="2" type="ORF">COL66_18510</name>
</gene>
<feature type="domain" description="GIY-YIG" evidence="1">
    <location>
        <begin position="43"/>
        <end position="119"/>
    </location>
</feature>
<reference evidence="2 3" key="1">
    <citation type="submission" date="2017-09" db="EMBL/GenBank/DDBJ databases">
        <title>Large-scale bioinformatics analysis of Bacillus genomes uncovers conserved roles of natural products in bacterial physiology.</title>
        <authorList>
            <consortium name="Agbiome Team Llc"/>
            <person name="Bleich R.M."/>
            <person name="Grubbs K.J."/>
            <person name="Santa Maria K.C."/>
            <person name="Allen S.E."/>
            <person name="Farag S."/>
            <person name="Shank E.A."/>
            <person name="Bowers A."/>
        </authorList>
    </citation>
    <scope>NUCLEOTIDE SEQUENCE [LARGE SCALE GENOMIC DNA]</scope>
    <source>
        <strain evidence="2 3">AFS080080</strain>
    </source>
</reference>
<comment type="caution">
    <text evidence="2">The sequence shown here is derived from an EMBL/GenBank/DDBJ whole genome shotgun (WGS) entry which is preliminary data.</text>
</comment>
<dbReference type="AlphaFoldDB" id="A0A2B5ITR3"/>
<dbReference type="Pfam" id="PF01541">
    <property type="entry name" value="GIY-YIG"/>
    <property type="match status" value="1"/>
</dbReference>
<dbReference type="EMBL" id="NVGE01000027">
    <property type="protein sequence ID" value="PFZ28025.1"/>
    <property type="molecule type" value="Genomic_DNA"/>
</dbReference>
<dbReference type="PROSITE" id="PS50164">
    <property type="entry name" value="GIY_YIG"/>
    <property type="match status" value="1"/>
</dbReference>
<evidence type="ECO:0000259" key="1">
    <source>
        <dbReference type="PROSITE" id="PS50164"/>
    </source>
</evidence>
<dbReference type="Gene3D" id="3.40.1440.10">
    <property type="entry name" value="GIY-YIG endonuclease"/>
    <property type="match status" value="1"/>
</dbReference>
<dbReference type="InterPro" id="IPR000305">
    <property type="entry name" value="GIY-YIG_endonuc"/>
</dbReference>
<dbReference type="Proteomes" id="UP000223311">
    <property type="component" value="Unassembled WGS sequence"/>
</dbReference>
<protein>
    <recommendedName>
        <fullName evidence="1">GIY-YIG domain-containing protein</fullName>
    </recommendedName>
</protein>
<dbReference type="InterPro" id="IPR035901">
    <property type="entry name" value="GIY-YIG_endonuc_sf"/>
</dbReference>
<evidence type="ECO:0000313" key="3">
    <source>
        <dbReference type="Proteomes" id="UP000223311"/>
    </source>
</evidence>
<dbReference type="SUPFAM" id="SSF82771">
    <property type="entry name" value="GIY-YIG endonuclease"/>
    <property type="match status" value="1"/>
</dbReference>
<name>A0A2B5ITR3_9BACI</name>